<evidence type="ECO:0000256" key="1">
    <source>
        <dbReference type="SAM" id="MobiDB-lite"/>
    </source>
</evidence>
<dbReference type="AlphaFoldDB" id="K0R8Q6"/>
<evidence type="ECO:0000313" key="3">
    <source>
        <dbReference type="EMBL" id="EJK48529.1"/>
    </source>
</evidence>
<proteinExistence type="predicted"/>
<accession>K0R8Q6</accession>
<dbReference type="EMBL" id="AGNL01045740">
    <property type="protein sequence ID" value="EJK48529.1"/>
    <property type="molecule type" value="Genomic_DNA"/>
</dbReference>
<keyword evidence="2" id="KW-0732">Signal</keyword>
<evidence type="ECO:0000256" key="2">
    <source>
        <dbReference type="SAM" id="SignalP"/>
    </source>
</evidence>
<sequence>MPPRKPLLGLLLSCRETVGASASWNAVFDVSVDFPPLERRNEKTLPVLCVRNMTFMLAPNAEKMATAGSQASVQENRVLVATFWPSAHPSLERKDLAPRAVPPDKVPLRPRRGAARVLQGRPHERPLVLDRLVAEREERAPEHEADHRRPPSRRRA</sequence>
<keyword evidence="4" id="KW-1185">Reference proteome</keyword>
<protein>
    <submittedName>
        <fullName evidence="3">Uncharacterized protein</fullName>
    </submittedName>
</protein>
<dbReference type="Proteomes" id="UP000266841">
    <property type="component" value="Unassembled WGS sequence"/>
</dbReference>
<gene>
    <name evidence="3" type="ORF">THAOC_32664</name>
</gene>
<feature type="region of interest" description="Disordered" evidence="1">
    <location>
        <begin position="91"/>
        <end position="156"/>
    </location>
</feature>
<organism evidence="3 4">
    <name type="scientific">Thalassiosira oceanica</name>
    <name type="common">Marine diatom</name>
    <dbReference type="NCBI Taxonomy" id="159749"/>
    <lineage>
        <taxon>Eukaryota</taxon>
        <taxon>Sar</taxon>
        <taxon>Stramenopiles</taxon>
        <taxon>Ochrophyta</taxon>
        <taxon>Bacillariophyta</taxon>
        <taxon>Coscinodiscophyceae</taxon>
        <taxon>Thalassiosirophycidae</taxon>
        <taxon>Thalassiosirales</taxon>
        <taxon>Thalassiosiraceae</taxon>
        <taxon>Thalassiosira</taxon>
    </lineage>
</organism>
<reference evidence="3 4" key="1">
    <citation type="journal article" date="2012" name="Genome Biol.">
        <title>Genome and low-iron response of an oceanic diatom adapted to chronic iron limitation.</title>
        <authorList>
            <person name="Lommer M."/>
            <person name="Specht M."/>
            <person name="Roy A.S."/>
            <person name="Kraemer L."/>
            <person name="Andreson R."/>
            <person name="Gutowska M.A."/>
            <person name="Wolf J."/>
            <person name="Bergner S.V."/>
            <person name="Schilhabel M.B."/>
            <person name="Klostermeier U.C."/>
            <person name="Beiko R.G."/>
            <person name="Rosenstiel P."/>
            <person name="Hippler M."/>
            <person name="Laroche J."/>
        </authorList>
    </citation>
    <scope>NUCLEOTIDE SEQUENCE [LARGE SCALE GENOMIC DNA]</scope>
    <source>
        <strain evidence="3 4">CCMP1005</strain>
    </source>
</reference>
<feature type="signal peptide" evidence="2">
    <location>
        <begin position="1"/>
        <end position="22"/>
    </location>
</feature>
<feature type="non-terminal residue" evidence="3">
    <location>
        <position position="156"/>
    </location>
</feature>
<evidence type="ECO:0000313" key="4">
    <source>
        <dbReference type="Proteomes" id="UP000266841"/>
    </source>
</evidence>
<comment type="caution">
    <text evidence="3">The sequence shown here is derived from an EMBL/GenBank/DDBJ whole genome shotgun (WGS) entry which is preliminary data.</text>
</comment>
<name>K0R8Q6_THAOC</name>
<feature type="compositionally biased region" description="Basic and acidic residues" evidence="1">
    <location>
        <begin position="121"/>
        <end position="149"/>
    </location>
</feature>
<feature type="chain" id="PRO_5003836150" evidence="2">
    <location>
        <begin position="23"/>
        <end position="156"/>
    </location>
</feature>